<sequence length="397" mass="44294">MMPASLVNILLIEDSLAEARFLQELLKGSKLDSCNLIHVKRLTEAVHLLTDEQALVYDVILLDLTLPDSQGLGSIQPLLQFAPSVPIVVLTNTNDDELALEAVRQGAQDYLVKRQVNVETLVRSLRYAIERKQAMESLREVNQSLSHRVKEQTVELVKAKEQHQLTSEFVSMMSHDFRNPLSTILLSTELLRDWEQSLSKEQKSSIFQRIRSAGKNLVQLLDEVILVGQADVDRLECLPTPLDLESFCQQLVEEAQLEASSQHQVELKMQGEFAETLWDESLLRHIFSNLFANAIKYSPQGGMIQLEVMAQDNIAIFHLIDHGIGIPPHDLVKLFQAFHRASNVGKISGTGLGLAIVQRCVEAHGGEIAVESEVGVGTTFVVKLPLVYSCSTTLLEM</sequence>
<dbReference type="GO" id="GO:0000155">
    <property type="term" value="F:phosphorelay sensor kinase activity"/>
    <property type="evidence" value="ECO:0007669"/>
    <property type="project" value="InterPro"/>
</dbReference>
<feature type="domain" description="Histidine kinase" evidence="9">
    <location>
        <begin position="172"/>
        <end position="388"/>
    </location>
</feature>
<dbReference type="RefSeq" id="WP_023066625.1">
    <property type="nucleotide sequence ID" value="NZ_AUZM01000025.1"/>
</dbReference>
<name>U7QIN0_9CYAN</name>
<accession>U7QIN0</accession>
<dbReference type="AlphaFoldDB" id="U7QIN0"/>
<protein>
    <recommendedName>
        <fullName evidence="2">histidine kinase</fullName>
        <ecNumber evidence="2">2.7.13.3</ecNumber>
    </recommendedName>
</protein>
<comment type="catalytic activity">
    <reaction evidence="1">
        <text>ATP + protein L-histidine = ADP + protein N-phospho-L-histidine.</text>
        <dbReference type="EC" id="2.7.13.3"/>
    </reaction>
</comment>
<dbReference type="CDD" id="cd00156">
    <property type="entry name" value="REC"/>
    <property type="match status" value="1"/>
</dbReference>
<dbReference type="InterPro" id="IPR001789">
    <property type="entry name" value="Sig_transdc_resp-reg_receiver"/>
</dbReference>
<evidence type="ECO:0000256" key="3">
    <source>
        <dbReference type="ARBA" id="ARBA00022553"/>
    </source>
</evidence>
<dbReference type="SUPFAM" id="SSF52172">
    <property type="entry name" value="CheY-like"/>
    <property type="match status" value="1"/>
</dbReference>
<evidence type="ECO:0000256" key="2">
    <source>
        <dbReference type="ARBA" id="ARBA00012438"/>
    </source>
</evidence>
<keyword evidence="6" id="KW-0902">Two-component regulatory system</keyword>
<dbReference type="InterPro" id="IPR036890">
    <property type="entry name" value="HATPase_C_sf"/>
</dbReference>
<dbReference type="PROSITE" id="PS50110">
    <property type="entry name" value="RESPONSE_REGULATORY"/>
    <property type="match status" value="1"/>
</dbReference>
<dbReference type="SUPFAM" id="SSF55874">
    <property type="entry name" value="ATPase domain of HSP90 chaperone/DNA topoisomerase II/histidine kinase"/>
    <property type="match status" value="1"/>
</dbReference>
<dbReference type="Pfam" id="PF02518">
    <property type="entry name" value="HATPase_c"/>
    <property type="match status" value="1"/>
</dbReference>
<evidence type="ECO:0000313" key="11">
    <source>
        <dbReference type="EMBL" id="ERT07132.1"/>
    </source>
</evidence>
<dbReference type="InterPro" id="IPR004358">
    <property type="entry name" value="Sig_transdc_His_kin-like_C"/>
</dbReference>
<dbReference type="InterPro" id="IPR011006">
    <property type="entry name" value="CheY-like_superfamily"/>
</dbReference>
<dbReference type="PRINTS" id="PR00344">
    <property type="entry name" value="BCTRLSENSOR"/>
</dbReference>
<evidence type="ECO:0000313" key="12">
    <source>
        <dbReference type="Proteomes" id="UP000017127"/>
    </source>
</evidence>
<keyword evidence="5 11" id="KW-0418">Kinase</keyword>
<evidence type="ECO:0000256" key="1">
    <source>
        <dbReference type="ARBA" id="ARBA00000085"/>
    </source>
</evidence>
<evidence type="ECO:0000256" key="8">
    <source>
        <dbReference type="SAM" id="Coils"/>
    </source>
</evidence>
<dbReference type="InterPro" id="IPR005467">
    <property type="entry name" value="His_kinase_dom"/>
</dbReference>
<evidence type="ECO:0000256" key="4">
    <source>
        <dbReference type="ARBA" id="ARBA00022679"/>
    </source>
</evidence>
<keyword evidence="3 7" id="KW-0597">Phosphoprotein</keyword>
<dbReference type="SMART" id="SM00448">
    <property type="entry name" value="REC"/>
    <property type="match status" value="1"/>
</dbReference>
<feature type="modified residue" description="4-aspartylphosphate" evidence="7">
    <location>
        <position position="63"/>
    </location>
</feature>
<dbReference type="Pfam" id="PF00072">
    <property type="entry name" value="Response_reg"/>
    <property type="match status" value="1"/>
</dbReference>
<dbReference type="CDD" id="cd00075">
    <property type="entry name" value="HATPase"/>
    <property type="match status" value="1"/>
</dbReference>
<evidence type="ECO:0000259" key="10">
    <source>
        <dbReference type="PROSITE" id="PS50110"/>
    </source>
</evidence>
<keyword evidence="8" id="KW-0175">Coiled coil</keyword>
<comment type="caution">
    <text evidence="11">The sequence shown here is derived from an EMBL/GenBank/DDBJ whole genome shotgun (WGS) entry which is preliminary data.</text>
</comment>
<dbReference type="Gene3D" id="3.40.50.2300">
    <property type="match status" value="1"/>
</dbReference>
<evidence type="ECO:0000256" key="7">
    <source>
        <dbReference type="PROSITE-ProRule" id="PRU00169"/>
    </source>
</evidence>
<dbReference type="PANTHER" id="PTHR43711:SF26">
    <property type="entry name" value="SENSOR HISTIDINE KINASE RCSC"/>
    <property type="match status" value="1"/>
</dbReference>
<keyword evidence="12" id="KW-1185">Reference proteome</keyword>
<dbReference type="PATRIC" id="fig|1348334.3.peg.2789"/>
<dbReference type="InterPro" id="IPR050736">
    <property type="entry name" value="Sensor_HK_Regulatory"/>
</dbReference>
<evidence type="ECO:0000259" key="9">
    <source>
        <dbReference type="PROSITE" id="PS50109"/>
    </source>
</evidence>
<keyword evidence="4" id="KW-0808">Transferase</keyword>
<evidence type="ECO:0000256" key="6">
    <source>
        <dbReference type="ARBA" id="ARBA00023012"/>
    </source>
</evidence>
<dbReference type="EMBL" id="AUZM01000025">
    <property type="protein sequence ID" value="ERT07132.1"/>
    <property type="molecule type" value="Genomic_DNA"/>
</dbReference>
<dbReference type="PANTHER" id="PTHR43711">
    <property type="entry name" value="TWO-COMPONENT HISTIDINE KINASE"/>
    <property type="match status" value="1"/>
</dbReference>
<dbReference type="Pfam" id="PF00512">
    <property type="entry name" value="HisKA"/>
    <property type="match status" value="1"/>
</dbReference>
<dbReference type="PROSITE" id="PS50109">
    <property type="entry name" value="HIS_KIN"/>
    <property type="match status" value="1"/>
</dbReference>
<feature type="coiled-coil region" evidence="8">
    <location>
        <begin position="135"/>
        <end position="162"/>
    </location>
</feature>
<dbReference type="InterPro" id="IPR003594">
    <property type="entry name" value="HATPase_dom"/>
</dbReference>
<dbReference type="SUPFAM" id="SSF47384">
    <property type="entry name" value="Homodimeric domain of signal transducing histidine kinase"/>
    <property type="match status" value="1"/>
</dbReference>
<proteinExistence type="predicted"/>
<dbReference type="Gene3D" id="1.10.287.130">
    <property type="match status" value="1"/>
</dbReference>
<dbReference type="Gene3D" id="3.30.565.10">
    <property type="entry name" value="Histidine kinase-like ATPase, C-terminal domain"/>
    <property type="match status" value="1"/>
</dbReference>
<dbReference type="InterPro" id="IPR003661">
    <property type="entry name" value="HisK_dim/P_dom"/>
</dbReference>
<feature type="domain" description="Response regulatory" evidence="10">
    <location>
        <begin position="8"/>
        <end position="128"/>
    </location>
</feature>
<reference evidence="11 12" key="1">
    <citation type="journal article" date="2013" name="Front. Microbiol.">
        <title>Comparative genomic analyses of the cyanobacterium, Lyngbya aestuarii BL J, a powerful hydrogen producer.</title>
        <authorList>
            <person name="Kothari A."/>
            <person name="Vaughn M."/>
            <person name="Garcia-Pichel F."/>
        </authorList>
    </citation>
    <scope>NUCLEOTIDE SEQUENCE [LARGE SCALE GENOMIC DNA]</scope>
    <source>
        <strain evidence="11 12">BL J</strain>
    </source>
</reference>
<dbReference type="FunFam" id="3.30.565.10:FF:000006">
    <property type="entry name" value="Sensor histidine kinase WalK"/>
    <property type="match status" value="1"/>
</dbReference>
<dbReference type="SMART" id="SM00387">
    <property type="entry name" value="HATPase_c"/>
    <property type="match status" value="1"/>
</dbReference>
<dbReference type="InterPro" id="IPR036097">
    <property type="entry name" value="HisK_dim/P_sf"/>
</dbReference>
<dbReference type="SMART" id="SM00388">
    <property type="entry name" value="HisKA"/>
    <property type="match status" value="1"/>
</dbReference>
<organism evidence="11 12">
    <name type="scientific">Lyngbya aestuarii BL J</name>
    <dbReference type="NCBI Taxonomy" id="1348334"/>
    <lineage>
        <taxon>Bacteria</taxon>
        <taxon>Bacillati</taxon>
        <taxon>Cyanobacteriota</taxon>
        <taxon>Cyanophyceae</taxon>
        <taxon>Oscillatoriophycideae</taxon>
        <taxon>Oscillatoriales</taxon>
        <taxon>Microcoleaceae</taxon>
        <taxon>Lyngbya</taxon>
    </lineage>
</organism>
<dbReference type="Proteomes" id="UP000017127">
    <property type="component" value="Unassembled WGS sequence"/>
</dbReference>
<gene>
    <name evidence="11" type="ORF">M595_2882</name>
</gene>
<dbReference type="CDD" id="cd00082">
    <property type="entry name" value="HisKA"/>
    <property type="match status" value="1"/>
</dbReference>
<evidence type="ECO:0000256" key="5">
    <source>
        <dbReference type="ARBA" id="ARBA00022777"/>
    </source>
</evidence>
<dbReference type="EC" id="2.7.13.3" evidence="2"/>